<sequence length="86" mass="9308">MPWWGICLIIFVTFITFAILHFLGKNKHPFKRSLLSMTLGAATLFAVNLTGAFTGVTLPISLLSLLVSIIGGIPGVTLMLGLNLFF</sequence>
<name>A0ABV1FBN5_9FIRM</name>
<keyword evidence="3" id="KW-1185">Reference proteome</keyword>
<organism evidence="2 3">
    <name type="scientific">Ruminococcoides intestinale</name>
    <dbReference type="NCBI Taxonomy" id="3133162"/>
    <lineage>
        <taxon>Bacteria</taxon>
        <taxon>Bacillati</taxon>
        <taxon>Bacillota</taxon>
        <taxon>Clostridia</taxon>
        <taxon>Eubacteriales</taxon>
        <taxon>Oscillospiraceae</taxon>
        <taxon>Ruminococcoides</taxon>
    </lineage>
</organism>
<keyword evidence="1" id="KW-0472">Membrane</keyword>
<protein>
    <submittedName>
        <fullName evidence="2">Pro-sigmaK processing inhibitor BofA family protein</fullName>
    </submittedName>
</protein>
<keyword evidence="1" id="KW-1133">Transmembrane helix</keyword>
<feature type="transmembrane region" description="Helical" evidence="1">
    <location>
        <begin position="35"/>
        <end position="56"/>
    </location>
</feature>
<feature type="transmembrane region" description="Helical" evidence="1">
    <location>
        <begin position="62"/>
        <end position="85"/>
    </location>
</feature>
<dbReference type="InterPro" id="IPR010001">
    <property type="entry name" value="BofA"/>
</dbReference>
<dbReference type="Pfam" id="PF07441">
    <property type="entry name" value="BofA"/>
    <property type="match status" value="1"/>
</dbReference>
<dbReference type="Proteomes" id="UP001490816">
    <property type="component" value="Unassembled WGS sequence"/>
</dbReference>
<reference evidence="2 3" key="1">
    <citation type="submission" date="2024-03" db="EMBL/GenBank/DDBJ databases">
        <title>Human intestinal bacterial collection.</title>
        <authorList>
            <person name="Pauvert C."/>
            <person name="Hitch T.C.A."/>
            <person name="Clavel T."/>
        </authorList>
    </citation>
    <scope>NUCLEOTIDE SEQUENCE [LARGE SCALE GENOMIC DNA]</scope>
    <source>
        <strain evidence="2 3">CLA-JM-H38</strain>
    </source>
</reference>
<comment type="caution">
    <text evidence="2">The sequence shown here is derived from an EMBL/GenBank/DDBJ whole genome shotgun (WGS) entry which is preliminary data.</text>
</comment>
<evidence type="ECO:0000313" key="2">
    <source>
        <dbReference type="EMBL" id="MEQ2469309.1"/>
    </source>
</evidence>
<proteinExistence type="predicted"/>
<evidence type="ECO:0000313" key="3">
    <source>
        <dbReference type="Proteomes" id="UP001490816"/>
    </source>
</evidence>
<accession>A0ABV1FBN5</accession>
<evidence type="ECO:0000256" key="1">
    <source>
        <dbReference type="SAM" id="Phobius"/>
    </source>
</evidence>
<dbReference type="RefSeq" id="WP_021883287.1">
    <property type="nucleotide sequence ID" value="NZ_JBBMEZ010000005.1"/>
</dbReference>
<keyword evidence="1" id="KW-0812">Transmembrane</keyword>
<feature type="transmembrane region" description="Helical" evidence="1">
    <location>
        <begin position="6"/>
        <end position="23"/>
    </location>
</feature>
<dbReference type="EMBL" id="JBBMEZ010000005">
    <property type="protein sequence ID" value="MEQ2469309.1"/>
    <property type="molecule type" value="Genomic_DNA"/>
</dbReference>
<gene>
    <name evidence="2" type="ORF">WMO39_03025</name>
</gene>